<comment type="caution">
    <text evidence="2">The sequence shown here is derived from an EMBL/GenBank/DDBJ whole genome shotgun (WGS) entry which is preliminary data.</text>
</comment>
<dbReference type="AlphaFoldDB" id="A0A1Y1S7J2"/>
<feature type="transmembrane region" description="Helical" evidence="1">
    <location>
        <begin position="65"/>
        <end position="85"/>
    </location>
</feature>
<dbReference type="VEuPathDB" id="MicrosporidiaDB:ECANGB1_792"/>
<gene>
    <name evidence="2" type="ORF">ECANGB1_792</name>
</gene>
<evidence type="ECO:0000256" key="1">
    <source>
        <dbReference type="SAM" id="Phobius"/>
    </source>
</evidence>
<feature type="transmembrane region" description="Helical" evidence="1">
    <location>
        <begin position="7"/>
        <end position="35"/>
    </location>
</feature>
<keyword evidence="1" id="KW-0812">Transmembrane</keyword>
<organism evidence="2 3">
    <name type="scientific">Enterospora canceri</name>
    <dbReference type="NCBI Taxonomy" id="1081671"/>
    <lineage>
        <taxon>Eukaryota</taxon>
        <taxon>Fungi</taxon>
        <taxon>Fungi incertae sedis</taxon>
        <taxon>Microsporidia</taxon>
        <taxon>Enterocytozoonidae</taxon>
        <taxon>Enterospora</taxon>
    </lineage>
</organism>
<dbReference type="EMBL" id="LWDP01000022">
    <property type="protein sequence ID" value="ORD94384.1"/>
    <property type="molecule type" value="Genomic_DNA"/>
</dbReference>
<feature type="transmembrane region" description="Helical" evidence="1">
    <location>
        <begin position="91"/>
        <end position="108"/>
    </location>
</feature>
<sequence>MLIYIQLVIITLIAVLIYSDDLLLYSIFSIFYYTIEYVTPIKIAVILSLISTTIILYINNHINSVIKYVHSILSSIILSHVLLFMMSESDGILTMEVSIVIFCFIVLFQKYGIAYVAYNTLVLWELWIILGKPFFDEYEKSELTPVVSFMNDVVDIDKMVMGIIVFSSITREVKKNSKVSINIDEISSGIDTSDLSV</sequence>
<keyword evidence="1" id="KW-1133">Transmembrane helix</keyword>
<reference evidence="2 3" key="1">
    <citation type="journal article" date="2017" name="Environ. Microbiol.">
        <title>Decay of the glycolytic pathway and adaptation to intranuclear parasitism within Enterocytozoonidae microsporidia.</title>
        <authorList>
            <person name="Wiredu Boakye D."/>
            <person name="Jaroenlak P."/>
            <person name="Prachumwat A."/>
            <person name="Williams T.A."/>
            <person name="Bateman K.S."/>
            <person name="Itsathitphaisarn O."/>
            <person name="Sritunyalucksana K."/>
            <person name="Paszkiewicz K.H."/>
            <person name="Moore K.A."/>
            <person name="Stentiford G.D."/>
            <person name="Williams B.A."/>
        </authorList>
    </citation>
    <scope>NUCLEOTIDE SEQUENCE [LARGE SCALE GENOMIC DNA]</scope>
    <source>
        <strain evidence="2 3">GB1</strain>
    </source>
</reference>
<proteinExistence type="predicted"/>
<accession>A0A1Y1S7J2</accession>
<keyword evidence="3" id="KW-1185">Reference proteome</keyword>
<name>A0A1Y1S7J2_9MICR</name>
<protein>
    <submittedName>
        <fullName evidence="2">Uncharacterized protein</fullName>
    </submittedName>
</protein>
<dbReference type="Proteomes" id="UP000192639">
    <property type="component" value="Unassembled WGS sequence"/>
</dbReference>
<evidence type="ECO:0000313" key="3">
    <source>
        <dbReference type="Proteomes" id="UP000192639"/>
    </source>
</evidence>
<evidence type="ECO:0000313" key="2">
    <source>
        <dbReference type="EMBL" id="ORD94384.1"/>
    </source>
</evidence>
<feature type="transmembrane region" description="Helical" evidence="1">
    <location>
        <begin position="41"/>
        <end position="58"/>
    </location>
</feature>
<keyword evidence="1" id="KW-0472">Membrane</keyword>